<dbReference type="Proteomes" id="UP000320660">
    <property type="component" value="Segment"/>
</dbReference>
<dbReference type="EMBL" id="MK368614">
    <property type="protein sequence ID" value="QAU04350.1"/>
    <property type="molecule type" value="Genomic_DNA"/>
</dbReference>
<proteinExistence type="predicted"/>
<dbReference type="GeneID" id="55613563"/>
<dbReference type="RefSeq" id="YP_009843297.1">
    <property type="nucleotide sequence ID" value="NC_048747.1"/>
</dbReference>
<reference evidence="1 2" key="1">
    <citation type="submission" date="2019-01" db="EMBL/GenBank/DDBJ databases">
        <authorList>
            <person name="Le T.S."/>
            <person name="Kurtboke I."/>
        </authorList>
    </citation>
    <scope>NUCLEOTIDE SEQUENCE [LARGE SCALE GENOMIC DNA]</scope>
</reference>
<accession>A0A513PWM2</accession>
<evidence type="ECO:0000313" key="2">
    <source>
        <dbReference type="Proteomes" id="UP000320660"/>
    </source>
</evidence>
<keyword evidence="2" id="KW-1185">Reference proteome</keyword>
<protein>
    <submittedName>
        <fullName evidence="1">Uncharacterized protein</fullName>
    </submittedName>
</protein>
<sequence length="107" mass="12518">MSEQNRKINLNLSINVTYYSLFKEDNSLKLLANLFLEDHPNATESKIIHDVVPDWKAELLESLHALLKTEEEGRLFGEQLIRNYSEDYELSDFKVAKQFISLTFQPQ</sequence>
<organism evidence="1 2">
    <name type="scientific">Vibrio phage 2 TSL-2019</name>
    <dbReference type="NCBI Taxonomy" id="2508172"/>
    <lineage>
        <taxon>Viruses</taxon>
        <taxon>Duplodnaviria</taxon>
        <taxon>Heunggongvirae</taxon>
        <taxon>Uroviricota</taxon>
        <taxon>Caudoviricetes</taxon>
        <taxon>Chimalliviridae</taxon>
        <taxon>Gorgonvirinae</taxon>
        <taxon>Aphroditevirus</taxon>
        <taxon>Aphroditevirus av2TSL2019</taxon>
    </lineage>
</organism>
<name>A0A513PWM2_9CAUD</name>
<dbReference type="KEGG" id="vg:55613563"/>
<evidence type="ECO:0000313" key="1">
    <source>
        <dbReference type="EMBL" id="QAU04350.1"/>
    </source>
</evidence>